<accession>A0ABS4H2M8</accession>
<dbReference type="InterPro" id="IPR000182">
    <property type="entry name" value="GNAT_dom"/>
</dbReference>
<dbReference type="InterPro" id="IPR050276">
    <property type="entry name" value="MshD_Acetyltransferase"/>
</dbReference>
<dbReference type="PANTHER" id="PTHR43617">
    <property type="entry name" value="L-AMINO ACID N-ACETYLTRANSFERASE"/>
    <property type="match status" value="1"/>
</dbReference>
<evidence type="ECO:0000313" key="3">
    <source>
        <dbReference type="Proteomes" id="UP001519273"/>
    </source>
</evidence>
<name>A0ABS4H2M8_9BACL</name>
<dbReference type="CDD" id="cd04301">
    <property type="entry name" value="NAT_SF"/>
    <property type="match status" value="1"/>
</dbReference>
<reference evidence="2 3" key="1">
    <citation type="submission" date="2021-03" db="EMBL/GenBank/DDBJ databases">
        <title>Genomic Encyclopedia of Type Strains, Phase IV (KMG-IV): sequencing the most valuable type-strain genomes for metagenomic binning, comparative biology and taxonomic classification.</title>
        <authorList>
            <person name="Goeker M."/>
        </authorList>
    </citation>
    <scope>NUCLEOTIDE SEQUENCE [LARGE SCALE GENOMIC DNA]</scope>
    <source>
        <strain evidence="2 3">DSM 23491</strain>
    </source>
</reference>
<organism evidence="2 3">
    <name type="scientific">Paenibacillus sediminis</name>
    <dbReference type="NCBI Taxonomy" id="664909"/>
    <lineage>
        <taxon>Bacteria</taxon>
        <taxon>Bacillati</taxon>
        <taxon>Bacillota</taxon>
        <taxon>Bacilli</taxon>
        <taxon>Bacillales</taxon>
        <taxon>Paenibacillaceae</taxon>
        <taxon>Paenibacillus</taxon>
    </lineage>
</organism>
<sequence length="173" mass="19285">MEMQIRTEQPKDYAAVYEINRAAFGNRDDEAELVERIRLSEGFIPELSIIAEVDGEIVGHLLLSKATVVGETMEKEVIVLAPIAVKPEYQKQGVGSKLIAEGLSRCKALGYGLVLLIGHPSYYPKFGFKPARAYGLELKKFQVPDDVFMVCELIEGTLSHTEGELFYPKAFFV</sequence>
<dbReference type="Gene3D" id="3.40.630.30">
    <property type="match status" value="1"/>
</dbReference>
<dbReference type="Pfam" id="PF13527">
    <property type="entry name" value="Acetyltransf_9"/>
    <property type="match status" value="1"/>
</dbReference>
<dbReference type="EMBL" id="JAGGKP010000001">
    <property type="protein sequence ID" value="MBP1936517.1"/>
    <property type="molecule type" value="Genomic_DNA"/>
</dbReference>
<comment type="caution">
    <text evidence="2">The sequence shown here is derived from an EMBL/GenBank/DDBJ whole genome shotgun (WGS) entry which is preliminary data.</text>
</comment>
<dbReference type="InterPro" id="IPR016181">
    <property type="entry name" value="Acyl_CoA_acyltransferase"/>
</dbReference>
<proteinExistence type="predicted"/>
<evidence type="ECO:0000259" key="1">
    <source>
        <dbReference type="PROSITE" id="PS51186"/>
    </source>
</evidence>
<feature type="domain" description="N-acetyltransferase" evidence="1">
    <location>
        <begin position="3"/>
        <end position="154"/>
    </location>
</feature>
<keyword evidence="3" id="KW-1185">Reference proteome</keyword>
<dbReference type="Proteomes" id="UP001519273">
    <property type="component" value="Unassembled WGS sequence"/>
</dbReference>
<evidence type="ECO:0000313" key="2">
    <source>
        <dbReference type="EMBL" id="MBP1936517.1"/>
    </source>
</evidence>
<dbReference type="PROSITE" id="PS51186">
    <property type="entry name" value="GNAT"/>
    <property type="match status" value="1"/>
</dbReference>
<dbReference type="SUPFAM" id="SSF55729">
    <property type="entry name" value="Acyl-CoA N-acyltransferases (Nat)"/>
    <property type="match status" value="1"/>
</dbReference>
<dbReference type="RefSeq" id="WP_342454272.1">
    <property type="nucleotide sequence ID" value="NZ_CBCRVE010000002.1"/>
</dbReference>
<gene>
    <name evidence="2" type="ORF">J2Z20_001378</name>
</gene>
<dbReference type="PANTHER" id="PTHR43617:SF2">
    <property type="entry name" value="UPF0039 PROTEIN SLL0451"/>
    <property type="match status" value="1"/>
</dbReference>
<protein>
    <submittedName>
        <fullName evidence="2">N-acetyltransferase YhbS</fullName>
    </submittedName>
</protein>